<dbReference type="InterPro" id="IPR050261">
    <property type="entry name" value="FrsA_esterase"/>
</dbReference>
<dbReference type="AlphaFoldDB" id="A0A382L7Q8"/>
<dbReference type="PROSITE" id="PS51257">
    <property type="entry name" value="PROKAR_LIPOPROTEIN"/>
    <property type="match status" value="1"/>
</dbReference>
<feature type="region of interest" description="Disordered" evidence="2">
    <location>
        <begin position="23"/>
        <end position="47"/>
    </location>
</feature>
<keyword evidence="1" id="KW-0378">Hydrolase</keyword>
<dbReference type="EMBL" id="UINC01084835">
    <property type="protein sequence ID" value="SVC31845.1"/>
    <property type="molecule type" value="Genomic_DNA"/>
</dbReference>
<dbReference type="GO" id="GO:0016788">
    <property type="term" value="F:hydrolase activity, acting on ester bonds"/>
    <property type="evidence" value="ECO:0007669"/>
    <property type="project" value="UniProtKB-ARBA"/>
</dbReference>
<reference evidence="4" key="1">
    <citation type="submission" date="2018-05" db="EMBL/GenBank/DDBJ databases">
        <authorList>
            <person name="Lanie J.A."/>
            <person name="Ng W.-L."/>
            <person name="Kazmierczak K.M."/>
            <person name="Andrzejewski T.M."/>
            <person name="Davidsen T.M."/>
            <person name="Wayne K.J."/>
            <person name="Tettelin H."/>
            <person name="Glass J.I."/>
            <person name="Rusch D."/>
            <person name="Podicherti R."/>
            <person name="Tsui H.-C.T."/>
            <person name="Winkler M.E."/>
        </authorList>
    </citation>
    <scope>NUCLEOTIDE SEQUENCE</scope>
</reference>
<feature type="domain" description="Dienelactone hydrolase" evidence="3">
    <location>
        <begin position="113"/>
        <end position="281"/>
    </location>
</feature>
<dbReference type="InterPro" id="IPR029058">
    <property type="entry name" value="AB_hydrolase_fold"/>
</dbReference>
<evidence type="ECO:0000256" key="1">
    <source>
        <dbReference type="ARBA" id="ARBA00022801"/>
    </source>
</evidence>
<dbReference type="PANTHER" id="PTHR22946">
    <property type="entry name" value="DIENELACTONE HYDROLASE DOMAIN-CONTAINING PROTEIN-RELATED"/>
    <property type="match status" value="1"/>
</dbReference>
<accession>A0A382L7Q8</accession>
<dbReference type="SUPFAM" id="SSF53474">
    <property type="entry name" value="alpha/beta-Hydrolases"/>
    <property type="match status" value="1"/>
</dbReference>
<evidence type="ECO:0000259" key="3">
    <source>
        <dbReference type="Pfam" id="PF01738"/>
    </source>
</evidence>
<sequence length="353" mass="39676">MKRLFLVLFAFLLFTNVSWGSCPSGQEENDRTGACEPIPGWKKSSKETSAKKIKLDSYDIESTLPSGAPKWKNNPIKVGATWSFPKKGKQPFPLVLYLLSSGGYSSWYDGKWIKWFNNQGFAILWVDQYTARGMKLDGGLGTKQSGMSDASYISDVYAAIRTAKADPRIDPERIVTFGMSWGGGVQMYLMSQWWEEQLGGDDVTIAGHIALGPACYLTVENPKPTTGKMLMLLGEKDNWNQPKPCRNYAKRLKQAGATITVETVKDANHAWDFNKAAKSYRAVVYHCDIRFDPKTMDARNVEDGIKVNFSRDGWGKVWDKCVRKAKVTTGGTKKQLNWTRERVRKHLADTLGM</sequence>
<gene>
    <name evidence="4" type="ORF">METZ01_LOCUS284699</name>
</gene>
<organism evidence="4">
    <name type="scientific">marine metagenome</name>
    <dbReference type="NCBI Taxonomy" id="408172"/>
    <lineage>
        <taxon>unclassified sequences</taxon>
        <taxon>metagenomes</taxon>
        <taxon>ecological metagenomes</taxon>
    </lineage>
</organism>
<dbReference type="InterPro" id="IPR002925">
    <property type="entry name" value="Dienelactn_hydro"/>
</dbReference>
<dbReference type="Gene3D" id="3.40.50.1820">
    <property type="entry name" value="alpha/beta hydrolase"/>
    <property type="match status" value="1"/>
</dbReference>
<protein>
    <recommendedName>
        <fullName evidence="3">Dienelactone hydrolase domain-containing protein</fullName>
    </recommendedName>
</protein>
<proteinExistence type="predicted"/>
<evidence type="ECO:0000256" key="2">
    <source>
        <dbReference type="SAM" id="MobiDB-lite"/>
    </source>
</evidence>
<evidence type="ECO:0000313" key="4">
    <source>
        <dbReference type="EMBL" id="SVC31845.1"/>
    </source>
</evidence>
<dbReference type="Pfam" id="PF01738">
    <property type="entry name" value="DLH"/>
    <property type="match status" value="1"/>
</dbReference>
<dbReference type="PANTHER" id="PTHR22946:SF9">
    <property type="entry name" value="POLYKETIDE TRANSFERASE AF380"/>
    <property type="match status" value="1"/>
</dbReference>
<name>A0A382L7Q8_9ZZZZ</name>